<evidence type="ECO:0000313" key="3">
    <source>
        <dbReference type="Proteomes" id="UP001141434"/>
    </source>
</evidence>
<keyword evidence="3" id="KW-1185">Reference proteome</keyword>
<organism evidence="2 3">
    <name type="scientific">Penicillium alfredii</name>
    <dbReference type="NCBI Taxonomy" id="1506179"/>
    <lineage>
        <taxon>Eukaryota</taxon>
        <taxon>Fungi</taxon>
        <taxon>Dikarya</taxon>
        <taxon>Ascomycota</taxon>
        <taxon>Pezizomycotina</taxon>
        <taxon>Eurotiomycetes</taxon>
        <taxon>Eurotiomycetidae</taxon>
        <taxon>Eurotiales</taxon>
        <taxon>Aspergillaceae</taxon>
        <taxon>Penicillium</taxon>
    </lineage>
</organism>
<proteinExistence type="predicted"/>
<dbReference type="AlphaFoldDB" id="A0A9W9FSV3"/>
<reference evidence="2" key="1">
    <citation type="submission" date="2022-11" db="EMBL/GenBank/DDBJ databases">
        <authorList>
            <person name="Petersen C."/>
        </authorList>
    </citation>
    <scope>NUCLEOTIDE SEQUENCE</scope>
    <source>
        <strain evidence="2">IBT 34128</strain>
    </source>
</reference>
<feature type="compositionally biased region" description="Polar residues" evidence="1">
    <location>
        <begin position="1"/>
        <end position="15"/>
    </location>
</feature>
<comment type="caution">
    <text evidence="2">The sequence shown here is derived from an EMBL/GenBank/DDBJ whole genome shotgun (WGS) entry which is preliminary data.</text>
</comment>
<feature type="region of interest" description="Disordered" evidence="1">
    <location>
        <begin position="155"/>
        <end position="176"/>
    </location>
</feature>
<feature type="region of interest" description="Disordered" evidence="1">
    <location>
        <begin position="1"/>
        <end position="59"/>
    </location>
</feature>
<dbReference type="Proteomes" id="UP001141434">
    <property type="component" value="Unassembled WGS sequence"/>
</dbReference>
<accession>A0A9W9FSV3</accession>
<name>A0A9W9FSV3_9EURO</name>
<feature type="compositionally biased region" description="Low complexity" evidence="1">
    <location>
        <begin position="22"/>
        <end position="48"/>
    </location>
</feature>
<evidence type="ECO:0000256" key="1">
    <source>
        <dbReference type="SAM" id="MobiDB-lite"/>
    </source>
</evidence>
<dbReference type="GeneID" id="81392820"/>
<dbReference type="EMBL" id="JAPMSZ010000004">
    <property type="protein sequence ID" value="KAJ5105723.1"/>
    <property type="molecule type" value="Genomic_DNA"/>
</dbReference>
<protein>
    <submittedName>
        <fullName evidence="2">Uncharacterized protein</fullName>
    </submittedName>
</protein>
<reference evidence="2" key="2">
    <citation type="journal article" date="2023" name="IMA Fungus">
        <title>Comparative genomic study of the Penicillium genus elucidates a diverse pangenome and 15 lateral gene transfer events.</title>
        <authorList>
            <person name="Petersen C."/>
            <person name="Sorensen T."/>
            <person name="Nielsen M.R."/>
            <person name="Sondergaard T.E."/>
            <person name="Sorensen J.L."/>
            <person name="Fitzpatrick D.A."/>
            <person name="Frisvad J.C."/>
            <person name="Nielsen K.L."/>
        </authorList>
    </citation>
    <scope>NUCLEOTIDE SEQUENCE</scope>
    <source>
        <strain evidence="2">IBT 34128</strain>
    </source>
</reference>
<gene>
    <name evidence="2" type="ORF">NUU61_003070</name>
</gene>
<evidence type="ECO:0000313" key="2">
    <source>
        <dbReference type="EMBL" id="KAJ5105723.1"/>
    </source>
</evidence>
<sequence length="176" mass="18815">MTRAVPSSGNANLGNSPGPFDPAMTNPTTTGNGPNNAPSAAANQTPGTEGPGTGPNLGDIHNRYVQHVLECAIIASVENAARSLQESPGQRRFNLVAEESEMSDEEELVDQTITAIGSHITNADDSDAEAESAWDSSPLLDRIILLDQVIFQEMNTEDDGLDEDEEMEGVDYWSQQ</sequence>
<dbReference type="RefSeq" id="XP_056514719.1">
    <property type="nucleotide sequence ID" value="XM_056653652.1"/>
</dbReference>
<feature type="compositionally biased region" description="Acidic residues" evidence="1">
    <location>
        <begin position="155"/>
        <end position="169"/>
    </location>
</feature>